<dbReference type="EMBL" id="JAJHUN010000011">
    <property type="protein sequence ID" value="KAJ4145782.1"/>
    <property type="molecule type" value="Genomic_DNA"/>
</dbReference>
<evidence type="ECO:0008006" key="3">
    <source>
        <dbReference type="Google" id="ProtNLM"/>
    </source>
</evidence>
<dbReference type="PANTHER" id="PTHR47843">
    <property type="entry name" value="BTB DOMAIN-CONTAINING PROTEIN-RELATED"/>
    <property type="match status" value="1"/>
</dbReference>
<evidence type="ECO:0000313" key="1">
    <source>
        <dbReference type="EMBL" id="KAJ4145782.1"/>
    </source>
</evidence>
<reference evidence="1" key="1">
    <citation type="journal article" date="2023" name="Access Microbiol">
        <title>De-novo genome assembly for Akanthomyces muscarius, a biocontrol agent of insect agricultural pests.</title>
        <authorList>
            <person name="Erdos Z."/>
            <person name="Studholme D.J."/>
            <person name="Raymond B."/>
            <person name="Sharma M."/>
        </authorList>
    </citation>
    <scope>NUCLEOTIDE SEQUENCE</scope>
    <source>
        <strain evidence="1">Ve6</strain>
    </source>
</reference>
<organism evidence="1 2">
    <name type="scientific">Akanthomyces muscarius</name>
    <name type="common">Entomopathogenic fungus</name>
    <name type="synonym">Lecanicillium muscarium</name>
    <dbReference type="NCBI Taxonomy" id="2231603"/>
    <lineage>
        <taxon>Eukaryota</taxon>
        <taxon>Fungi</taxon>
        <taxon>Dikarya</taxon>
        <taxon>Ascomycota</taxon>
        <taxon>Pezizomycotina</taxon>
        <taxon>Sordariomycetes</taxon>
        <taxon>Hypocreomycetidae</taxon>
        <taxon>Hypocreales</taxon>
        <taxon>Cordycipitaceae</taxon>
        <taxon>Akanthomyces</taxon>
    </lineage>
</organism>
<dbReference type="RefSeq" id="XP_056049452.1">
    <property type="nucleotide sequence ID" value="XM_056195866.1"/>
</dbReference>
<sequence length="255" mass="29393">MSDELQMPRVFIWVLHRDRCWINSEPVRLIVGPDGKEFVIHESLLITMSEEMGKKVSRDKTINLPTTDPIVVACLLEFAYSGDFESPGFEQMNPNSILGQTERIYAEPDFGRVRELSRAWGTFVSKPPQYEDDQIVYDVAWEEAEGDDFCTIAKVYDIAEDYKIEELKNLCCSKLHRLMVYHQQHVDIVQFLSHCADRFDSRDLIELAVEYATLMMEFNKDDEDFIALLAAKPRLAAAILCRLTAIHREYAESGN</sequence>
<evidence type="ECO:0000313" key="2">
    <source>
        <dbReference type="Proteomes" id="UP001144673"/>
    </source>
</evidence>
<dbReference type="GeneID" id="80891777"/>
<dbReference type="CDD" id="cd18186">
    <property type="entry name" value="BTB_POZ_ZBTB_KLHL-like"/>
    <property type="match status" value="1"/>
</dbReference>
<dbReference type="InterPro" id="IPR011333">
    <property type="entry name" value="SKP1/BTB/POZ_sf"/>
</dbReference>
<dbReference type="SUPFAM" id="SSF54695">
    <property type="entry name" value="POZ domain"/>
    <property type="match status" value="1"/>
</dbReference>
<dbReference type="AlphaFoldDB" id="A0A9W8UFT2"/>
<keyword evidence="2" id="KW-1185">Reference proteome</keyword>
<comment type="caution">
    <text evidence="1">The sequence shown here is derived from an EMBL/GenBank/DDBJ whole genome shotgun (WGS) entry which is preliminary data.</text>
</comment>
<name>A0A9W8UFT2_AKAMU</name>
<dbReference type="KEGG" id="amus:LMH87_004618"/>
<dbReference type="Gene3D" id="3.30.710.10">
    <property type="entry name" value="Potassium Channel Kv1.1, Chain A"/>
    <property type="match status" value="1"/>
</dbReference>
<gene>
    <name evidence="1" type="ORF">LMH87_004618</name>
</gene>
<accession>A0A9W8UFT2</accession>
<proteinExistence type="predicted"/>
<dbReference type="Proteomes" id="UP001144673">
    <property type="component" value="Chromosome 2"/>
</dbReference>
<protein>
    <recommendedName>
        <fullName evidence="3">BTB domain-containing protein</fullName>
    </recommendedName>
</protein>